<dbReference type="AlphaFoldDB" id="A0A314XEV9"/>
<protein>
    <submittedName>
        <fullName evidence="1">Uncharacterized protein</fullName>
    </submittedName>
</protein>
<keyword evidence="2" id="KW-1185">Reference proteome</keyword>
<evidence type="ECO:0000313" key="1">
    <source>
        <dbReference type="EMBL" id="PQP91784.1"/>
    </source>
</evidence>
<dbReference type="EMBL" id="PJQY01002665">
    <property type="protein sequence ID" value="PQP91784.1"/>
    <property type="molecule type" value="Genomic_DNA"/>
</dbReference>
<name>A0A314XEV9_PRUYE</name>
<evidence type="ECO:0000313" key="2">
    <source>
        <dbReference type="Proteomes" id="UP000250321"/>
    </source>
</evidence>
<reference evidence="1 2" key="1">
    <citation type="submission" date="2018-02" db="EMBL/GenBank/DDBJ databases">
        <title>Draft genome of wild Prunus yedoensis var. nudiflora.</title>
        <authorList>
            <person name="Baek S."/>
            <person name="Kim J.-H."/>
            <person name="Choi K."/>
            <person name="Kim G.-B."/>
            <person name="Cho A."/>
            <person name="Jang H."/>
            <person name="Shin C.-H."/>
            <person name="Yu H.-J."/>
            <person name="Mun J.-H."/>
        </authorList>
    </citation>
    <scope>NUCLEOTIDE SEQUENCE [LARGE SCALE GENOMIC DNA]</scope>
    <source>
        <strain evidence="2">cv. Jeju island</strain>
        <tissue evidence="1">Leaf</tissue>
    </source>
</reference>
<dbReference type="Proteomes" id="UP000250321">
    <property type="component" value="Unassembled WGS sequence"/>
</dbReference>
<comment type="caution">
    <text evidence="1">The sequence shown here is derived from an EMBL/GenBank/DDBJ whole genome shotgun (WGS) entry which is preliminary data.</text>
</comment>
<proteinExistence type="predicted"/>
<gene>
    <name evidence="1" type="ORF">Pyn_12549</name>
</gene>
<organism evidence="1 2">
    <name type="scientific">Prunus yedoensis var. nudiflora</name>
    <dbReference type="NCBI Taxonomy" id="2094558"/>
    <lineage>
        <taxon>Eukaryota</taxon>
        <taxon>Viridiplantae</taxon>
        <taxon>Streptophyta</taxon>
        <taxon>Embryophyta</taxon>
        <taxon>Tracheophyta</taxon>
        <taxon>Spermatophyta</taxon>
        <taxon>Magnoliopsida</taxon>
        <taxon>eudicotyledons</taxon>
        <taxon>Gunneridae</taxon>
        <taxon>Pentapetalae</taxon>
        <taxon>rosids</taxon>
        <taxon>fabids</taxon>
        <taxon>Rosales</taxon>
        <taxon>Rosaceae</taxon>
        <taxon>Amygdaloideae</taxon>
        <taxon>Amygdaleae</taxon>
        <taxon>Prunus</taxon>
    </lineage>
</organism>
<sequence>MQLDEDFIRNSCRDHRQKKILLGCKEGWVAFGAWARGGRTRPNHDEPNHIQQMHKVNNVTTSTMEVQVEVVVLTKNLPAAKAMLFPKEQMMMLMMKFATVKR</sequence>
<accession>A0A314XEV9</accession>